<dbReference type="SMART" id="SM00827">
    <property type="entry name" value="PKS_AT"/>
    <property type="match status" value="1"/>
</dbReference>
<dbReference type="Pfam" id="PF00698">
    <property type="entry name" value="Acyl_transf_1"/>
    <property type="match status" value="1"/>
</dbReference>
<dbReference type="SUPFAM" id="SSF52151">
    <property type="entry name" value="FabD/lysophospholipase-like"/>
    <property type="match status" value="1"/>
</dbReference>
<dbReference type="GO" id="GO:0044550">
    <property type="term" value="P:secondary metabolite biosynthetic process"/>
    <property type="evidence" value="ECO:0007669"/>
    <property type="project" value="TreeGrafter"/>
</dbReference>
<keyword evidence="1" id="KW-0808">Transferase</keyword>
<dbReference type="InterPro" id="IPR016035">
    <property type="entry name" value="Acyl_Trfase/lysoPLipase"/>
</dbReference>
<dbReference type="Proteomes" id="UP000190744">
    <property type="component" value="Unassembled WGS sequence"/>
</dbReference>
<evidence type="ECO:0000256" key="1">
    <source>
        <dbReference type="ARBA" id="ARBA00022679"/>
    </source>
</evidence>
<dbReference type="GO" id="GO:0006633">
    <property type="term" value="P:fatty acid biosynthetic process"/>
    <property type="evidence" value="ECO:0007669"/>
    <property type="project" value="TreeGrafter"/>
</dbReference>
<protein>
    <recommendedName>
        <fullName evidence="2">Malonyl-CoA:ACP transacylase (MAT) domain-containing protein</fullName>
    </recommendedName>
</protein>
<dbReference type="InterPro" id="IPR001227">
    <property type="entry name" value="Ac_transferase_dom_sf"/>
</dbReference>
<reference evidence="4" key="1">
    <citation type="submission" date="2015-09" db="EMBL/GenBank/DDBJ databases">
        <authorList>
            <person name="Fill T.P."/>
            <person name="Baretta J.F."/>
            <person name="de Almeida L.G."/>
            <person name="Rocha M."/>
            <person name="de Souza D.H."/>
            <person name="Malavazi I."/>
            <person name="Cerdeira L.T."/>
            <person name="Hong H."/>
            <person name="Samborskyy M."/>
            <person name="de Vasconcelos A.T."/>
            <person name="Leadlay P."/>
            <person name="Rodrigues-Filho E."/>
        </authorList>
    </citation>
    <scope>NUCLEOTIDE SEQUENCE [LARGE SCALE GENOMIC DNA]</scope>
    <source>
        <strain evidence="4">LaBioMMi 136</strain>
    </source>
</reference>
<dbReference type="InterPro" id="IPR016036">
    <property type="entry name" value="Malonyl_transacylase_ACP-bd"/>
</dbReference>
<dbReference type="InterPro" id="IPR050091">
    <property type="entry name" value="PKS_NRPS_Biosynth_Enz"/>
</dbReference>
<sequence>MVTFGGSAEEARELIKSLSLQDELVVACVNSLESMTVSGSVSGVEILLEIASQSGKFARKLQTGGKAYHSYMMKEVGAEYDRLIEEAWPTLPFNQYDSDLQFFSSVGVDGPNCYNRQTSRTLPLSYWRQNLQKPVQFTAAMTHVLENGKLLRLPV</sequence>
<dbReference type="PANTHER" id="PTHR43775">
    <property type="entry name" value="FATTY ACID SYNTHASE"/>
    <property type="match status" value="1"/>
</dbReference>
<organism evidence="3 4">
    <name type="scientific">Penicillium brasilianum</name>
    <dbReference type="NCBI Taxonomy" id="104259"/>
    <lineage>
        <taxon>Eukaryota</taxon>
        <taxon>Fungi</taxon>
        <taxon>Dikarya</taxon>
        <taxon>Ascomycota</taxon>
        <taxon>Pezizomycotina</taxon>
        <taxon>Eurotiomycetes</taxon>
        <taxon>Eurotiomycetidae</taxon>
        <taxon>Eurotiales</taxon>
        <taxon>Aspergillaceae</taxon>
        <taxon>Penicillium</taxon>
    </lineage>
</organism>
<feature type="domain" description="Malonyl-CoA:ACP transacylase (MAT)" evidence="2">
    <location>
        <begin position="2"/>
        <end position="149"/>
    </location>
</feature>
<name>A0A1S9RUS9_PENBI</name>
<proteinExistence type="predicted"/>
<comment type="caution">
    <text evidence="3">The sequence shown here is derived from an EMBL/GenBank/DDBJ whole genome shotgun (WGS) entry which is preliminary data.</text>
</comment>
<evidence type="ECO:0000259" key="2">
    <source>
        <dbReference type="SMART" id="SM00827"/>
    </source>
</evidence>
<dbReference type="SUPFAM" id="SSF55048">
    <property type="entry name" value="Probable ACP-binding domain of malonyl-CoA ACP transacylase"/>
    <property type="match status" value="1"/>
</dbReference>
<gene>
    <name evidence="3" type="ORF">PEBR_16994</name>
</gene>
<accession>A0A1S9RUS9</accession>
<evidence type="ECO:0000313" key="4">
    <source>
        <dbReference type="Proteomes" id="UP000190744"/>
    </source>
</evidence>
<dbReference type="InterPro" id="IPR014043">
    <property type="entry name" value="Acyl_transferase_dom"/>
</dbReference>
<dbReference type="PANTHER" id="PTHR43775:SF50">
    <property type="entry name" value="HIGHLY REDUCING POLYKETIDE SYNTHASE SRDA"/>
    <property type="match status" value="1"/>
</dbReference>
<dbReference type="EMBL" id="LJBN01000113">
    <property type="protein sequence ID" value="OOQ89242.1"/>
    <property type="molecule type" value="Genomic_DNA"/>
</dbReference>
<dbReference type="AlphaFoldDB" id="A0A1S9RUS9"/>
<evidence type="ECO:0000313" key="3">
    <source>
        <dbReference type="EMBL" id="OOQ89242.1"/>
    </source>
</evidence>
<dbReference type="GO" id="GO:0004312">
    <property type="term" value="F:fatty acid synthase activity"/>
    <property type="evidence" value="ECO:0007669"/>
    <property type="project" value="TreeGrafter"/>
</dbReference>
<dbReference type="Gene3D" id="3.40.366.10">
    <property type="entry name" value="Malonyl-Coenzyme A Acyl Carrier Protein, domain 2"/>
    <property type="match status" value="1"/>
</dbReference>